<proteinExistence type="predicted"/>
<dbReference type="AlphaFoldDB" id="A0A1I0NFG9"/>
<organism evidence="1 2">
    <name type="scientific">Aliiroseovarius sediminilitoris</name>
    <dbReference type="NCBI Taxonomy" id="1173584"/>
    <lineage>
        <taxon>Bacteria</taxon>
        <taxon>Pseudomonadati</taxon>
        <taxon>Pseudomonadota</taxon>
        <taxon>Alphaproteobacteria</taxon>
        <taxon>Rhodobacterales</taxon>
        <taxon>Paracoccaceae</taxon>
        <taxon>Aliiroseovarius</taxon>
    </lineage>
</organism>
<evidence type="ECO:0000313" key="1">
    <source>
        <dbReference type="EMBL" id="SEV99884.1"/>
    </source>
</evidence>
<name>A0A1I0NFG9_9RHOB</name>
<sequence>MNVEDEIEAIENNRRNLKEQLAELDPKTTSHLSDCNQLRAHFETLEREIYVQSGEV</sequence>
<dbReference type="Proteomes" id="UP000199650">
    <property type="component" value="Unassembled WGS sequence"/>
</dbReference>
<dbReference type="EMBL" id="FOJB01000001">
    <property type="protein sequence ID" value="SEV99884.1"/>
    <property type="molecule type" value="Genomic_DNA"/>
</dbReference>
<gene>
    <name evidence="1" type="ORF">SAMN05444851_0776</name>
</gene>
<reference evidence="1 2" key="1">
    <citation type="submission" date="2016-10" db="EMBL/GenBank/DDBJ databases">
        <authorList>
            <person name="de Groot N.N."/>
        </authorList>
    </citation>
    <scope>NUCLEOTIDE SEQUENCE [LARGE SCALE GENOMIC DNA]</scope>
    <source>
        <strain evidence="1 2">DSM 29439</strain>
    </source>
</reference>
<dbReference type="RefSeq" id="WP_177179282.1">
    <property type="nucleotide sequence ID" value="NZ_FOJB01000001.1"/>
</dbReference>
<evidence type="ECO:0000313" key="2">
    <source>
        <dbReference type="Proteomes" id="UP000199650"/>
    </source>
</evidence>
<keyword evidence="2" id="KW-1185">Reference proteome</keyword>
<accession>A0A1I0NFG9</accession>
<protein>
    <submittedName>
        <fullName evidence="1">Uncharacterized protein</fullName>
    </submittedName>
</protein>